<accession>A0A1J8PJI9</accession>
<keyword evidence="4" id="KW-1185">Reference proteome</keyword>
<keyword evidence="2" id="KW-0732">Signal</keyword>
<reference evidence="3 4" key="1">
    <citation type="submission" date="2016-03" db="EMBL/GenBank/DDBJ databases">
        <title>Comparative genomics of the ectomycorrhizal sister species Rhizopogon vinicolor and Rhizopogon vesiculosus (Basidiomycota: Boletales) reveals a divergence of the mating type B locus.</title>
        <authorList>
            <person name="Mujic A.B."/>
            <person name="Kuo A."/>
            <person name="Tritt A."/>
            <person name="Lipzen A."/>
            <person name="Chen C."/>
            <person name="Johnson J."/>
            <person name="Sharma A."/>
            <person name="Barry K."/>
            <person name="Grigoriev I.V."/>
            <person name="Spatafora J.W."/>
        </authorList>
    </citation>
    <scope>NUCLEOTIDE SEQUENCE [LARGE SCALE GENOMIC DNA]</scope>
    <source>
        <strain evidence="3 4">AM-OR11-056</strain>
    </source>
</reference>
<evidence type="ECO:0000313" key="4">
    <source>
        <dbReference type="Proteomes" id="UP000183567"/>
    </source>
</evidence>
<evidence type="ECO:0000313" key="3">
    <source>
        <dbReference type="EMBL" id="OJA08743.1"/>
    </source>
</evidence>
<keyword evidence="1" id="KW-1133">Transmembrane helix</keyword>
<dbReference type="EMBL" id="LVVM01006203">
    <property type="protein sequence ID" value="OJA08743.1"/>
    <property type="molecule type" value="Genomic_DNA"/>
</dbReference>
<evidence type="ECO:0000256" key="1">
    <source>
        <dbReference type="SAM" id="Phobius"/>
    </source>
</evidence>
<feature type="transmembrane region" description="Helical" evidence="1">
    <location>
        <begin position="141"/>
        <end position="161"/>
    </location>
</feature>
<sequence length="184" mass="20788">MVQIPRHQTLLPNHLLALIVLAVLALLEQDSGSNFQDLSMREGWDGGNKTQVSIRESRIFNLVRTTNESARQLQTSASSAALAQNCSPLCFLTSASLFLTSKAQTLITISTESVFSSPTHPKRDFVYYSDHVEFLPPHHHYAVMFFSLLTRLCYFFSVYGWPWCILRAGRATNANCDQYPHSFI</sequence>
<name>A0A1J8PJI9_9AGAM</name>
<comment type="caution">
    <text evidence="3">The sequence shown here is derived from an EMBL/GenBank/DDBJ whole genome shotgun (WGS) entry which is preliminary data.</text>
</comment>
<feature type="chain" id="PRO_5013289686" evidence="2">
    <location>
        <begin position="33"/>
        <end position="184"/>
    </location>
</feature>
<protein>
    <submittedName>
        <fullName evidence="3">Uncharacterized protein</fullName>
    </submittedName>
</protein>
<keyword evidence="1" id="KW-0472">Membrane</keyword>
<feature type="signal peptide" evidence="2">
    <location>
        <begin position="1"/>
        <end position="32"/>
    </location>
</feature>
<keyword evidence="1" id="KW-0812">Transmembrane</keyword>
<evidence type="ECO:0000256" key="2">
    <source>
        <dbReference type="SAM" id="SignalP"/>
    </source>
</evidence>
<dbReference type="AlphaFoldDB" id="A0A1J8PJI9"/>
<organism evidence="3 4">
    <name type="scientific">Rhizopogon vesiculosus</name>
    <dbReference type="NCBI Taxonomy" id="180088"/>
    <lineage>
        <taxon>Eukaryota</taxon>
        <taxon>Fungi</taxon>
        <taxon>Dikarya</taxon>
        <taxon>Basidiomycota</taxon>
        <taxon>Agaricomycotina</taxon>
        <taxon>Agaricomycetes</taxon>
        <taxon>Agaricomycetidae</taxon>
        <taxon>Boletales</taxon>
        <taxon>Suillineae</taxon>
        <taxon>Rhizopogonaceae</taxon>
        <taxon>Rhizopogon</taxon>
    </lineage>
</organism>
<proteinExistence type="predicted"/>
<gene>
    <name evidence="3" type="ORF">AZE42_06096</name>
</gene>
<dbReference type="Proteomes" id="UP000183567">
    <property type="component" value="Unassembled WGS sequence"/>
</dbReference>